<sequence length="268" mass="31520">MSIDKVFPNPTVKHAIFQIRFPNLFSMERKIGDLQLKIMEEFPQSTLLFRRQILFADMGPETKFEEIPSDSDTETGKKIWQFKSNKNFKLNILNDSLDITSEYHKTYNLEGGNKFRDIIKFVLDHFFEITSIPIINRIGLRYIDECPIPSKDNSAFRSYYNSSFSLDRFNLADASEMDFKTVVRKGEYHLRYIESLKKINDEYKLILDFDGFAENIVSEDCLTITDKLHTIISEEYERTIKEPVYEYMQQIGGVENEFRHGRVGLQKP</sequence>
<dbReference type="EMBL" id="PQXF01000026">
    <property type="protein sequence ID" value="PXF59305.1"/>
    <property type="molecule type" value="Genomic_DNA"/>
</dbReference>
<comment type="caution">
    <text evidence="1">The sequence shown here is derived from an EMBL/GenBank/DDBJ whole genome shotgun (WGS) entry which is preliminary data.</text>
</comment>
<evidence type="ECO:0000313" key="2">
    <source>
        <dbReference type="Proteomes" id="UP000248329"/>
    </source>
</evidence>
<organism evidence="1 2">
    <name type="scientific">Candidatus Methanogaster sp</name>
    <dbReference type="NCBI Taxonomy" id="3386292"/>
    <lineage>
        <taxon>Archaea</taxon>
        <taxon>Methanobacteriati</taxon>
        <taxon>Methanobacteriota</taxon>
        <taxon>Stenosarchaea group</taxon>
        <taxon>Methanomicrobia</taxon>
        <taxon>Methanosarcinales</taxon>
        <taxon>ANME-2 cluster</taxon>
        <taxon>Candidatus Methanogasteraceae</taxon>
        <taxon>Candidatus Methanogaster</taxon>
    </lineage>
</organism>
<accession>A0AC61L0I4</accession>
<dbReference type="Proteomes" id="UP000248329">
    <property type="component" value="Unassembled WGS sequence"/>
</dbReference>
<name>A0AC61L0I4_9EURY</name>
<proteinExistence type="predicted"/>
<evidence type="ECO:0000313" key="1">
    <source>
        <dbReference type="EMBL" id="PXF59305.1"/>
    </source>
</evidence>
<gene>
    <name evidence="1" type="ORF">C4B59_11640</name>
</gene>
<reference evidence="1" key="1">
    <citation type="submission" date="2018-01" db="EMBL/GenBank/DDBJ databases">
        <authorList>
            <person name="Krukenberg V."/>
        </authorList>
    </citation>
    <scope>NUCLEOTIDE SEQUENCE</scope>
    <source>
        <strain evidence="1">E20ANME2</strain>
    </source>
</reference>
<protein>
    <submittedName>
        <fullName evidence="1">Uncharacterized protein</fullName>
    </submittedName>
</protein>